<dbReference type="AlphaFoldDB" id="A0A0L8BG02"/>
<dbReference type="OrthoDB" id="100177at2"/>
<evidence type="ECO:0000256" key="1">
    <source>
        <dbReference type="SAM" id="MobiDB-lite"/>
    </source>
</evidence>
<accession>A0A0L8BG02</accession>
<organism evidence="2 3">
    <name type="scientific">Ensifer adhaerens</name>
    <name type="common">Sinorhizobium morelense</name>
    <dbReference type="NCBI Taxonomy" id="106592"/>
    <lineage>
        <taxon>Bacteria</taxon>
        <taxon>Pseudomonadati</taxon>
        <taxon>Pseudomonadota</taxon>
        <taxon>Alphaproteobacteria</taxon>
        <taxon>Hyphomicrobiales</taxon>
        <taxon>Rhizobiaceae</taxon>
        <taxon>Sinorhizobium/Ensifer group</taxon>
        <taxon>Ensifer</taxon>
    </lineage>
</organism>
<sequence>MTTVERPCDETIRQNLRRILESKAFARSERLRAFLSYVVEKEMIGEGPQLKGYSIAIDVFDRPQAFNADSDPLVRVHAGKLRKLLKVYYETDGAEDEWHLIIPKGTYVPEYSRQRIDAASPAEPRARQPKLTRKRLPGQKSAWPPAPLSSPLAVLSVLPLLLFAPLPSPEMTLEIDAQAKLFNGRHSIERVLPSVNVTISGDQNSDVEAFATALRTAAQRHKTLARATDGDTGRPVSRNAALSFSLDLTWYDAPAAGVRVTLKHDGEGVPLRQDFITLERLKSEPDLLFESMSLASELFSLDGEIYTHASEEQIQSPLMDCMTATAQYRKQLTRGSFEKAWSCQQKLAPLRGDEPLFILSANSPLRVIGH</sequence>
<evidence type="ECO:0000313" key="2">
    <source>
        <dbReference type="EMBL" id="KOF13460.1"/>
    </source>
</evidence>
<comment type="caution">
    <text evidence="2">The sequence shown here is derived from an EMBL/GenBank/DDBJ whole genome shotgun (WGS) entry which is preliminary data.</text>
</comment>
<dbReference type="PATRIC" id="fig|106592.7.peg.5412"/>
<protein>
    <submittedName>
        <fullName evidence="2">Uncharacterized protein</fullName>
    </submittedName>
</protein>
<dbReference type="EMBL" id="LGAP01000037">
    <property type="protein sequence ID" value="KOF13460.1"/>
    <property type="molecule type" value="Genomic_DNA"/>
</dbReference>
<dbReference type="Proteomes" id="UP000037425">
    <property type="component" value="Unassembled WGS sequence"/>
</dbReference>
<proteinExistence type="predicted"/>
<name>A0A0L8BG02_ENSAD</name>
<feature type="compositionally biased region" description="Basic residues" evidence="1">
    <location>
        <begin position="127"/>
        <end position="137"/>
    </location>
</feature>
<feature type="region of interest" description="Disordered" evidence="1">
    <location>
        <begin position="117"/>
        <end position="144"/>
    </location>
</feature>
<gene>
    <name evidence="2" type="ORF">AC244_31105</name>
</gene>
<reference evidence="3" key="1">
    <citation type="submission" date="2015-07" db="EMBL/GenBank/DDBJ databases">
        <title>Whole genome sequence of an Ensifer adhaerens strain isolated from a cave pool in the Wind Cave National Park.</title>
        <authorList>
            <person name="Eng W.W.H."/>
            <person name="Gan H.M."/>
            <person name="Barton H.A."/>
            <person name="Savka M.A."/>
        </authorList>
    </citation>
    <scope>NUCLEOTIDE SEQUENCE [LARGE SCALE GENOMIC DNA]</scope>
    <source>
        <strain evidence="3">SD006</strain>
    </source>
</reference>
<evidence type="ECO:0000313" key="3">
    <source>
        <dbReference type="Proteomes" id="UP000037425"/>
    </source>
</evidence>
<dbReference type="RefSeq" id="WP_053252679.1">
    <property type="nucleotide sequence ID" value="NZ_LGAP01000037.1"/>
</dbReference>